<protein>
    <submittedName>
        <fullName evidence="5">Putative ABC transporter ATP-binding protein</fullName>
    </submittedName>
</protein>
<dbReference type="Gene3D" id="3.40.50.300">
    <property type="entry name" value="P-loop containing nucleotide triphosphate hydrolases"/>
    <property type="match status" value="1"/>
</dbReference>
<comment type="caution">
    <text evidence="5">The sequence shown here is derived from an EMBL/GenBank/DDBJ whole genome shotgun (WGS) entry which is preliminary data.</text>
</comment>
<organism evidence="5">
    <name type="scientific">bioreactor metagenome</name>
    <dbReference type="NCBI Taxonomy" id="1076179"/>
    <lineage>
        <taxon>unclassified sequences</taxon>
        <taxon>metagenomes</taxon>
        <taxon>ecological metagenomes</taxon>
    </lineage>
</organism>
<sequence length="210" mass="24337">MFSGEDVDKKVMVLSGGEKTRLALAKMLLLPINFLVLDEPTNHLDMAAKDVLKNALLHFNGTLIIVSHDRDFLSGLTTRIFEFRDHQIRQLDYDIHELMEIRDQEQASAQKIQKSQSGEKEISASKQQYLDNKERERQRRKIEKMISDAEERINSLESDMLVIEAQLNNPESISASQDYSSLAQQYGNLKREMEETVAEWENLHEQFNKI</sequence>
<dbReference type="SUPFAM" id="SSF52540">
    <property type="entry name" value="P-loop containing nucleoside triphosphate hydrolases"/>
    <property type="match status" value="1"/>
</dbReference>
<gene>
    <name evidence="5" type="ORF">SDC9_93635</name>
</gene>
<dbReference type="InterPro" id="IPR003439">
    <property type="entry name" value="ABC_transporter-like_ATP-bd"/>
</dbReference>
<evidence type="ECO:0000313" key="5">
    <source>
        <dbReference type="EMBL" id="MPM46928.1"/>
    </source>
</evidence>
<dbReference type="InterPro" id="IPR051309">
    <property type="entry name" value="ABCF_ATPase"/>
</dbReference>
<evidence type="ECO:0000256" key="3">
    <source>
        <dbReference type="SAM" id="MobiDB-lite"/>
    </source>
</evidence>
<keyword evidence="2 5" id="KW-0067">ATP-binding</keyword>
<dbReference type="InterPro" id="IPR037118">
    <property type="entry name" value="Val-tRNA_synth_C_sf"/>
</dbReference>
<feature type="region of interest" description="Disordered" evidence="3">
    <location>
        <begin position="110"/>
        <end position="138"/>
    </location>
</feature>
<evidence type="ECO:0000256" key="1">
    <source>
        <dbReference type="ARBA" id="ARBA00022741"/>
    </source>
</evidence>
<dbReference type="GO" id="GO:0005524">
    <property type="term" value="F:ATP binding"/>
    <property type="evidence" value="ECO:0007669"/>
    <property type="project" value="UniProtKB-KW"/>
</dbReference>
<accession>A0A645A2G3</accession>
<dbReference type="Gene3D" id="1.10.287.380">
    <property type="entry name" value="Valyl-tRNA synthetase, C-terminal domain"/>
    <property type="match status" value="1"/>
</dbReference>
<evidence type="ECO:0000259" key="4">
    <source>
        <dbReference type="Pfam" id="PF00005"/>
    </source>
</evidence>
<dbReference type="InterPro" id="IPR027417">
    <property type="entry name" value="P-loop_NTPase"/>
</dbReference>
<dbReference type="GO" id="GO:0016887">
    <property type="term" value="F:ATP hydrolysis activity"/>
    <property type="evidence" value="ECO:0007669"/>
    <property type="project" value="InterPro"/>
</dbReference>
<dbReference type="EMBL" id="VSSQ01011479">
    <property type="protein sequence ID" value="MPM46928.1"/>
    <property type="molecule type" value="Genomic_DNA"/>
</dbReference>
<evidence type="ECO:0000256" key="2">
    <source>
        <dbReference type="ARBA" id="ARBA00022840"/>
    </source>
</evidence>
<feature type="domain" description="ABC transporter" evidence="4">
    <location>
        <begin position="6"/>
        <end position="42"/>
    </location>
</feature>
<dbReference type="PANTHER" id="PTHR42855">
    <property type="entry name" value="ABC TRANSPORTER ATP-BINDING SUBUNIT"/>
    <property type="match status" value="1"/>
</dbReference>
<reference evidence="5" key="1">
    <citation type="submission" date="2019-08" db="EMBL/GenBank/DDBJ databases">
        <authorList>
            <person name="Kucharzyk K."/>
            <person name="Murdoch R.W."/>
            <person name="Higgins S."/>
            <person name="Loffler F."/>
        </authorList>
    </citation>
    <scope>NUCLEOTIDE SEQUENCE</scope>
</reference>
<keyword evidence="1" id="KW-0547">Nucleotide-binding</keyword>
<proteinExistence type="predicted"/>
<dbReference type="CDD" id="cd03221">
    <property type="entry name" value="ABCF_EF-3"/>
    <property type="match status" value="1"/>
</dbReference>
<dbReference type="Pfam" id="PF00005">
    <property type="entry name" value="ABC_tran"/>
    <property type="match status" value="1"/>
</dbReference>
<name>A0A645A2G3_9ZZZZ</name>
<dbReference type="PANTHER" id="PTHR42855:SF2">
    <property type="entry name" value="DRUG RESISTANCE ABC TRANSPORTER,ATP-BINDING PROTEIN"/>
    <property type="match status" value="1"/>
</dbReference>
<dbReference type="AlphaFoldDB" id="A0A645A2G3"/>